<dbReference type="SUPFAM" id="SSF64182">
    <property type="entry name" value="DHH phosphoesterases"/>
    <property type="match status" value="1"/>
</dbReference>
<dbReference type="GO" id="GO:0003676">
    <property type="term" value="F:nucleic acid binding"/>
    <property type="evidence" value="ECO:0007669"/>
    <property type="project" value="InterPro"/>
</dbReference>
<dbReference type="EMBL" id="VUMO01000006">
    <property type="protein sequence ID" value="MSS19961.1"/>
    <property type="molecule type" value="Genomic_DNA"/>
</dbReference>
<evidence type="ECO:0000313" key="3">
    <source>
        <dbReference type="EMBL" id="MSS19961.1"/>
    </source>
</evidence>
<dbReference type="InterPro" id="IPR038763">
    <property type="entry name" value="DHH_sf"/>
</dbReference>
<protein>
    <submittedName>
        <fullName evidence="3">Bifunctional oligoribonuclease/PAP phosphatase NrnA</fullName>
    </submittedName>
</protein>
<name>A0A7X2TAY3_9FIRM</name>
<dbReference type="PANTHER" id="PTHR47618:SF1">
    <property type="entry name" value="BIFUNCTIONAL OLIGORIBONUCLEASE AND PAP PHOSPHATASE NRNA"/>
    <property type="match status" value="1"/>
</dbReference>
<accession>A0A7X2TAY3</accession>
<comment type="caution">
    <text evidence="3">The sequence shown here is derived from an EMBL/GenBank/DDBJ whole genome shotgun (WGS) entry which is preliminary data.</text>
</comment>
<dbReference type="Pfam" id="PF02272">
    <property type="entry name" value="DHHA1"/>
    <property type="match status" value="1"/>
</dbReference>
<dbReference type="Gene3D" id="3.90.1640.10">
    <property type="entry name" value="inorganic pyrophosphatase (n-terminal core)"/>
    <property type="match status" value="1"/>
</dbReference>
<proteinExistence type="predicted"/>
<dbReference type="Pfam" id="PF01368">
    <property type="entry name" value="DHH"/>
    <property type="match status" value="1"/>
</dbReference>
<keyword evidence="4" id="KW-1185">Reference proteome</keyword>
<sequence>MNLINEKIVDYIQNHKNFLLLTHQKPDGDAIGSAIALGKGLKKLGKQIDYFVQFPIEQNINLFNEINYFNEMKNSSYDALIVVDCSTWSHICKPDKIPEYKTVINIDHHITNEGYGDLNHVEDVAAASELIYRLLKQMKVPLDEEMADALYTGISTDTGSFQFSNVTSETHQILSELYQYPYSYANIARRVHHEKTLMQMKMYGAAIGSTTLLNDGTIAWTVLNHKTIDQYGGDINISDDIANIGTNIKGVDISVTLKEVEKDIYRVSLRASSKCDFDVSSIAKSHNGGGHNKASGFTFRSKLEVLKQEIISRYNDAGNGRNQQ</sequence>
<dbReference type="InterPro" id="IPR001667">
    <property type="entry name" value="DDH_dom"/>
</dbReference>
<dbReference type="PANTHER" id="PTHR47618">
    <property type="entry name" value="BIFUNCTIONAL OLIGORIBONUCLEASE AND PAP PHOSPHATASE NRNA"/>
    <property type="match status" value="1"/>
</dbReference>
<evidence type="ECO:0000313" key="4">
    <source>
        <dbReference type="Proteomes" id="UP000461754"/>
    </source>
</evidence>
<evidence type="ECO:0000259" key="1">
    <source>
        <dbReference type="Pfam" id="PF01368"/>
    </source>
</evidence>
<feature type="domain" description="DHHA1" evidence="2">
    <location>
        <begin position="234"/>
        <end position="311"/>
    </location>
</feature>
<reference evidence="3 4" key="1">
    <citation type="submission" date="2019-08" db="EMBL/GenBank/DDBJ databases">
        <title>In-depth cultivation of the pig gut microbiome towards novel bacterial diversity and tailored functional studies.</title>
        <authorList>
            <person name="Wylensek D."/>
            <person name="Hitch T.C.A."/>
            <person name="Clavel T."/>
        </authorList>
    </citation>
    <scope>NUCLEOTIDE SEQUENCE [LARGE SCALE GENOMIC DNA]</scope>
    <source>
        <strain evidence="3 4">RF-744-FAT-4</strain>
    </source>
</reference>
<gene>
    <name evidence="3" type="ORF">FYJ52_06065</name>
</gene>
<dbReference type="InterPro" id="IPR003156">
    <property type="entry name" value="DHHA1_dom"/>
</dbReference>
<evidence type="ECO:0000259" key="2">
    <source>
        <dbReference type="Pfam" id="PF02272"/>
    </source>
</evidence>
<dbReference type="Gene3D" id="3.10.310.30">
    <property type="match status" value="1"/>
</dbReference>
<dbReference type="Proteomes" id="UP000461754">
    <property type="component" value="Unassembled WGS sequence"/>
</dbReference>
<organism evidence="3 4">
    <name type="scientific">Pseudoramibacter porci</name>
    <dbReference type="NCBI Taxonomy" id="2606631"/>
    <lineage>
        <taxon>Bacteria</taxon>
        <taxon>Bacillati</taxon>
        <taxon>Bacillota</taxon>
        <taxon>Clostridia</taxon>
        <taxon>Eubacteriales</taxon>
        <taxon>Eubacteriaceae</taxon>
        <taxon>Pseudoramibacter</taxon>
    </lineage>
</organism>
<dbReference type="RefSeq" id="WP_154576338.1">
    <property type="nucleotide sequence ID" value="NZ_VUMO01000006.1"/>
</dbReference>
<feature type="domain" description="DDH" evidence="1">
    <location>
        <begin position="19"/>
        <end position="154"/>
    </location>
</feature>
<dbReference type="InterPro" id="IPR051319">
    <property type="entry name" value="Oligoribo/pAp-PDE_c-di-AMP_PDE"/>
</dbReference>
<dbReference type="AlphaFoldDB" id="A0A7X2TAY3"/>